<dbReference type="RefSeq" id="WP_133174962.1">
    <property type="nucleotide sequence ID" value="NZ_CP066701.1"/>
</dbReference>
<gene>
    <name evidence="1" type="ORF">JGZ69_10270</name>
</gene>
<accession>A0AB37HEV3</accession>
<dbReference type="GeneID" id="62497943"/>
<dbReference type="AlphaFoldDB" id="A0AB37HEV3"/>
<evidence type="ECO:0000313" key="2">
    <source>
        <dbReference type="Proteomes" id="UP000595512"/>
    </source>
</evidence>
<dbReference type="EMBL" id="CP066701">
    <property type="protein sequence ID" value="QQX27104.1"/>
    <property type="molecule type" value="Genomic_DNA"/>
</dbReference>
<sequence length="103" mass="11849">MLSSITIFSYEESKKFKGFPVPKHAKLTKSRADFEAYDWSPASEEEGLPLRYLLIIKLKGWKKTFEEGSLTIYEKDGYKIDVISQTDYLSLGIDSDSKNDNKE</sequence>
<reference evidence="1 2" key="1">
    <citation type="submission" date="2020-12" db="EMBL/GenBank/DDBJ databases">
        <title>Taxonomic evaluation of the Bacillus sporothermodurans group of bacteria based on whole genome sequences.</title>
        <authorList>
            <person name="Fiedler G."/>
            <person name="Herbstmann A.-D."/>
            <person name="Doll E."/>
            <person name="Wenning M."/>
            <person name="Brinks E."/>
            <person name="Kabisch J."/>
            <person name="Breitenwieser F."/>
            <person name="Lappann M."/>
            <person name="Boehnlein C."/>
            <person name="Franz C."/>
        </authorList>
    </citation>
    <scope>NUCLEOTIDE SEQUENCE [LARGE SCALE GENOMIC DNA]</scope>
    <source>
        <strain evidence="1 2">DSM 10599</strain>
    </source>
</reference>
<organism evidence="1 2">
    <name type="scientific">Heyndrickxia sporothermodurans</name>
    <dbReference type="NCBI Taxonomy" id="46224"/>
    <lineage>
        <taxon>Bacteria</taxon>
        <taxon>Bacillati</taxon>
        <taxon>Bacillota</taxon>
        <taxon>Bacilli</taxon>
        <taxon>Bacillales</taxon>
        <taxon>Bacillaceae</taxon>
        <taxon>Heyndrickxia</taxon>
    </lineage>
</organism>
<evidence type="ECO:0000313" key="1">
    <source>
        <dbReference type="EMBL" id="QQX27104.1"/>
    </source>
</evidence>
<protein>
    <submittedName>
        <fullName evidence="1">Uncharacterized protein</fullName>
    </submittedName>
</protein>
<dbReference type="Proteomes" id="UP000595512">
    <property type="component" value="Chromosome"/>
</dbReference>
<name>A0AB37HEV3_9BACI</name>
<dbReference type="KEGG" id="hspo:JGZ69_10270"/>
<proteinExistence type="predicted"/>